<keyword evidence="1" id="KW-0732">Signal</keyword>
<reference evidence="3 4" key="1">
    <citation type="journal article" date="2008" name="Int. J. Syst. Evol. Microbiol.">
        <title>Description of Roseateles aquatilis sp. nov. and Roseateles terrae sp. nov., in the class Betaproteobacteria, and emended description of the genus Roseateles.</title>
        <authorList>
            <person name="Gomila M."/>
            <person name="Bowien B."/>
            <person name="Falsen E."/>
            <person name="Moore E.R."/>
            <person name="Lalucat J."/>
        </authorList>
    </citation>
    <scope>NUCLEOTIDE SEQUENCE [LARGE SCALE GENOMIC DNA]</scope>
    <source>
        <strain evidence="3 4">CCUG 48205</strain>
    </source>
</reference>
<evidence type="ECO:0000259" key="2">
    <source>
        <dbReference type="Pfam" id="PF03781"/>
    </source>
</evidence>
<dbReference type="AlphaFoldDB" id="A0A246J8F4"/>
<dbReference type="Pfam" id="PF03781">
    <property type="entry name" value="FGE-sulfatase"/>
    <property type="match status" value="1"/>
</dbReference>
<feature type="signal peptide" evidence="1">
    <location>
        <begin position="1"/>
        <end position="17"/>
    </location>
</feature>
<feature type="chain" id="PRO_5013394978" description="Sulfatase-modifying factor enzyme-like domain-containing protein" evidence="1">
    <location>
        <begin position="18"/>
        <end position="255"/>
    </location>
</feature>
<dbReference type="EMBL" id="NIOF01000006">
    <property type="protein sequence ID" value="OWQ88836.1"/>
    <property type="molecule type" value="Genomic_DNA"/>
</dbReference>
<dbReference type="OrthoDB" id="9768004at2"/>
<dbReference type="SUPFAM" id="SSF56436">
    <property type="entry name" value="C-type lectin-like"/>
    <property type="match status" value="1"/>
</dbReference>
<dbReference type="InterPro" id="IPR051043">
    <property type="entry name" value="Sulfatase_Mod_Factor_Kinase"/>
</dbReference>
<protein>
    <recommendedName>
        <fullName evidence="2">Sulfatase-modifying factor enzyme-like domain-containing protein</fullName>
    </recommendedName>
</protein>
<dbReference type="Gene3D" id="3.90.1580.10">
    <property type="entry name" value="paralog of FGE (formylglycine-generating enzyme)"/>
    <property type="match status" value="1"/>
</dbReference>
<dbReference type="InterPro" id="IPR016187">
    <property type="entry name" value="CTDL_fold"/>
</dbReference>
<evidence type="ECO:0000256" key="1">
    <source>
        <dbReference type="SAM" id="SignalP"/>
    </source>
</evidence>
<sequence length="255" mass="27796">MFSSMLALALLPLYSAAADYADLPGGTMRSVLAGDATGGLVKVDRFSMRTTPVTRVEFARFLADHPEWQRGRASRVFADASYLADWPAPPALPSSQSQQPVTHVSWFAAQAFCESESARLPTWNEWEFAAAADDTRPDARDDPAWRARILSWYSRPATAALPAVGGAPNAYGVRDLHGLVWEWTDDFNALLVNGDSRSSDDPDKLKFCGAGAINLQQRDNYAILMRVALLSSLKASDSTASLGFRCVRPLPETSP</sequence>
<dbReference type="InterPro" id="IPR042095">
    <property type="entry name" value="SUMF_sf"/>
</dbReference>
<dbReference type="GO" id="GO:0120147">
    <property type="term" value="F:formylglycine-generating oxidase activity"/>
    <property type="evidence" value="ECO:0007669"/>
    <property type="project" value="TreeGrafter"/>
</dbReference>
<dbReference type="Proteomes" id="UP000197468">
    <property type="component" value="Unassembled WGS sequence"/>
</dbReference>
<gene>
    <name evidence="3" type="ORF">CDN99_15285</name>
</gene>
<name>A0A246J8F4_9BURK</name>
<accession>A0A246J8F4</accession>
<feature type="domain" description="Sulfatase-modifying factor enzyme-like" evidence="2">
    <location>
        <begin position="35"/>
        <end position="248"/>
    </location>
</feature>
<dbReference type="RefSeq" id="WP_088385723.1">
    <property type="nucleotide sequence ID" value="NZ_NIOF01000006.1"/>
</dbReference>
<dbReference type="InterPro" id="IPR005532">
    <property type="entry name" value="SUMF_dom"/>
</dbReference>
<organism evidence="3 4">
    <name type="scientific">Roseateles aquatilis</name>
    <dbReference type="NCBI Taxonomy" id="431061"/>
    <lineage>
        <taxon>Bacteria</taxon>
        <taxon>Pseudomonadati</taxon>
        <taxon>Pseudomonadota</taxon>
        <taxon>Betaproteobacteria</taxon>
        <taxon>Burkholderiales</taxon>
        <taxon>Sphaerotilaceae</taxon>
        <taxon>Roseateles</taxon>
    </lineage>
</organism>
<evidence type="ECO:0000313" key="4">
    <source>
        <dbReference type="Proteomes" id="UP000197468"/>
    </source>
</evidence>
<dbReference type="PANTHER" id="PTHR23150">
    <property type="entry name" value="SULFATASE MODIFYING FACTOR 1, 2"/>
    <property type="match status" value="1"/>
</dbReference>
<keyword evidence="4" id="KW-1185">Reference proteome</keyword>
<proteinExistence type="predicted"/>
<comment type="caution">
    <text evidence="3">The sequence shown here is derived from an EMBL/GenBank/DDBJ whole genome shotgun (WGS) entry which is preliminary data.</text>
</comment>
<evidence type="ECO:0000313" key="3">
    <source>
        <dbReference type="EMBL" id="OWQ88836.1"/>
    </source>
</evidence>
<dbReference type="PANTHER" id="PTHR23150:SF19">
    <property type="entry name" value="FORMYLGLYCINE-GENERATING ENZYME"/>
    <property type="match status" value="1"/>
</dbReference>